<feature type="domain" description="DUF2470" evidence="1">
    <location>
        <begin position="178"/>
        <end position="247"/>
    </location>
</feature>
<dbReference type="EMBL" id="JACCCO010000001">
    <property type="protein sequence ID" value="NYF38318.1"/>
    <property type="molecule type" value="Genomic_DNA"/>
</dbReference>
<dbReference type="AlphaFoldDB" id="A0A852URU0"/>
<dbReference type="Pfam" id="PF10615">
    <property type="entry name" value="DUF2470"/>
    <property type="match status" value="1"/>
</dbReference>
<evidence type="ECO:0000313" key="3">
    <source>
        <dbReference type="Proteomes" id="UP000576393"/>
    </source>
</evidence>
<comment type="caution">
    <text evidence="2">The sequence shown here is derived from an EMBL/GenBank/DDBJ whole genome shotgun (WGS) entry which is preliminary data.</text>
</comment>
<protein>
    <recommendedName>
        <fullName evidence="1">DUF2470 domain-containing protein</fullName>
    </recommendedName>
</protein>
<dbReference type="RefSeq" id="WP_179818085.1">
    <property type="nucleotide sequence ID" value="NZ_JACCCO010000001.1"/>
</dbReference>
<keyword evidence="3" id="KW-1185">Reference proteome</keyword>
<dbReference type="SUPFAM" id="SSF50475">
    <property type="entry name" value="FMN-binding split barrel"/>
    <property type="match status" value="1"/>
</dbReference>
<evidence type="ECO:0000259" key="1">
    <source>
        <dbReference type="Pfam" id="PF10615"/>
    </source>
</evidence>
<name>A0A852URU0_9ACTN</name>
<dbReference type="InterPro" id="IPR037119">
    <property type="entry name" value="Haem_oxidase_HugZ-like_sf"/>
</dbReference>
<dbReference type="Gene3D" id="3.20.180.10">
    <property type="entry name" value="PNP-oxidase-like"/>
    <property type="match status" value="1"/>
</dbReference>
<dbReference type="InterPro" id="IPR019595">
    <property type="entry name" value="DUF2470"/>
</dbReference>
<evidence type="ECO:0000313" key="2">
    <source>
        <dbReference type="EMBL" id="NYF38318.1"/>
    </source>
</evidence>
<sequence length="254" mass="26641">MQHPVTAPPIPERIRTLAAAAAPTHVSFAGAARPAAPVRGGVDGTGRPVLLVRPGDPLYGARDEPAVTVDLVASRRLGGHEAARGLLKVQGWAQAVPAAEAREAAVAIAGHCPDEALFDVLEDLAAPAGGGRPEGTGAPRLLRVDVGQVVYLAGGESGVIDAEDYLRAVPDPLSDPAERMLAHVNDAHREQLTDALCSLLGAPVREVWLWELDRYGATVRHGADRPALVRLPWSAPVACARSLEHAVHGLLCHR</sequence>
<accession>A0A852URU0</accession>
<proteinExistence type="predicted"/>
<organism evidence="2 3">
    <name type="scientific">Streptosporangium sandarakinum</name>
    <dbReference type="NCBI Taxonomy" id="1260955"/>
    <lineage>
        <taxon>Bacteria</taxon>
        <taxon>Bacillati</taxon>
        <taxon>Actinomycetota</taxon>
        <taxon>Actinomycetes</taxon>
        <taxon>Streptosporangiales</taxon>
        <taxon>Streptosporangiaceae</taxon>
        <taxon>Streptosporangium</taxon>
    </lineage>
</organism>
<reference evidence="2 3" key="1">
    <citation type="submission" date="2020-07" db="EMBL/GenBank/DDBJ databases">
        <title>Sequencing the genomes of 1000 actinobacteria strains.</title>
        <authorList>
            <person name="Klenk H.-P."/>
        </authorList>
    </citation>
    <scope>NUCLEOTIDE SEQUENCE [LARGE SCALE GENOMIC DNA]</scope>
    <source>
        <strain evidence="2 3">DSM 45763</strain>
    </source>
</reference>
<dbReference type="Proteomes" id="UP000576393">
    <property type="component" value="Unassembled WGS sequence"/>
</dbReference>
<gene>
    <name evidence="2" type="ORF">HDA43_000477</name>
</gene>